<keyword evidence="1" id="KW-0472">Membrane</keyword>
<feature type="transmembrane region" description="Helical" evidence="1">
    <location>
        <begin position="99"/>
        <end position="119"/>
    </location>
</feature>
<feature type="transmembrane region" description="Helical" evidence="1">
    <location>
        <begin position="302"/>
        <end position="322"/>
    </location>
</feature>
<organism evidence="2 3">
    <name type="scientific">Trichonephila inaurata madagascariensis</name>
    <dbReference type="NCBI Taxonomy" id="2747483"/>
    <lineage>
        <taxon>Eukaryota</taxon>
        <taxon>Metazoa</taxon>
        <taxon>Ecdysozoa</taxon>
        <taxon>Arthropoda</taxon>
        <taxon>Chelicerata</taxon>
        <taxon>Arachnida</taxon>
        <taxon>Araneae</taxon>
        <taxon>Araneomorphae</taxon>
        <taxon>Entelegynae</taxon>
        <taxon>Araneoidea</taxon>
        <taxon>Nephilidae</taxon>
        <taxon>Trichonephila</taxon>
        <taxon>Trichonephila inaurata</taxon>
    </lineage>
</organism>
<evidence type="ECO:0000256" key="1">
    <source>
        <dbReference type="SAM" id="Phobius"/>
    </source>
</evidence>
<keyword evidence="1" id="KW-1133">Transmembrane helix</keyword>
<feature type="transmembrane region" description="Helical" evidence="1">
    <location>
        <begin position="197"/>
        <end position="219"/>
    </location>
</feature>
<accession>A0A8X7CK36</accession>
<gene>
    <name evidence="2" type="primary">AVEN_213416_1</name>
    <name evidence="2" type="ORF">TNIN_213461</name>
</gene>
<dbReference type="AlphaFoldDB" id="A0A8X7CK36"/>
<evidence type="ECO:0000313" key="2">
    <source>
        <dbReference type="EMBL" id="GFY76009.1"/>
    </source>
</evidence>
<protein>
    <submittedName>
        <fullName evidence="2">Uncharacterized protein</fullName>
    </submittedName>
</protein>
<feature type="transmembrane region" description="Helical" evidence="1">
    <location>
        <begin position="271"/>
        <end position="290"/>
    </location>
</feature>
<name>A0A8X7CK36_9ARAC</name>
<dbReference type="EMBL" id="BMAV01021703">
    <property type="protein sequence ID" value="GFY76009.1"/>
    <property type="molecule type" value="Genomic_DNA"/>
</dbReference>
<keyword evidence="3" id="KW-1185">Reference proteome</keyword>
<feature type="transmembrane region" description="Helical" evidence="1">
    <location>
        <begin position="72"/>
        <end position="93"/>
    </location>
</feature>
<dbReference type="OrthoDB" id="10432032at2759"/>
<feature type="transmembrane region" description="Helical" evidence="1">
    <location>
        <begin position="144"/>
        <end position="166"/>
    </location>
</feature>
<comment type="caution">
    <text evidence="2">The sequence shown here is derived from an EMBL/GenBank/DDBJ whole genome shotgun (WGS) entry which is preliminary data.</text>
</comment>
<dbReference type="Proteomes" id="UP000886998">
    <property type="component" value="Unassembled WGS sequence"/>
</dbReference>
<sequence>MRETENSPELLKLSSSISCHDQIKVSPNFKILVPNPRQDTLRFEIPKLLYSFLYWTGLIPESGEGKSFMKKWIIFPVLLLMGIVDFLILLNSYVDFASWRLAIGHFVPEIISLVIWYALHRKRINLKMILHKLQDVPPSNHERILHFLAFVIPLVPVLYTTIITIISNSQNTVNKLAYGYEVKNRFVGILILLTKRMIHIIMFPTFHCLILLLYCVICLRCSCFIRHLAQEVVLFSSEEFGPSKQISILRSKAKMDDLLELIQDIFSVPTFFLFVANFVSCFRIIGWHFVTYWEEVRVIHSVFYGTASFMCLIGMLWVAGGLPTEVDDLKKKFYKKAHLRLIFVPTSKEPRFKKELLEEPEFCFSGWDILPYKRSSILAIMGALFTYTALAFTFK</sequence>
<proteinExistence type="predicted"/>
<keyword evidence="1" id="KW-0812">Transmembrane</keyword>
<evidence type="ECO:0000313" key="3">
    <source>
        <dbReference type="Proteomes" id="UP000886998"/>
    </source>
</evidence>
<reference evidence="2" key="1">
    <citation type="submission" date="2020-08" db="EMBL/GenBank/DDBJ databases">
        <title>Multicomponent nature underlies the extraordinary mechanical properties of spider dragline silk.</title>
        <authorList>
            <person name="Kono N."/>
            <person name="Nakamura H."/>
            <person name="Mori M."/>
            <person name="Yoshida Y."/>
            <person name="Ohtoshi R."/>
            <person name="Malay A.D."/>
            <person name="Moran D.A.P."/>
            <person name="Tomita M."/>
            <person name="Numata K."/>
            <person name="Arakawa K."/>
        </authorList>
    </citation>
    <scope>NUCLEOTIDE SEQUENCE</scope>
</reference>
<feature type="transmembrane region" description="Helical" evidence="1">
    <location>
        <begin position="377"/>
        <end position="394"/>
    </location>
</feature>